<evidence type="ECO:0000259" key="1">
    <source>
        <dbReference type="Pfam" id="PF10979"/>
    </source>
</evidence>
<dbReference type="RefSeq" id="WP_062148292.1">
    <property type="nucleotide sequence ID" value="NZ_CP013002.1"/>
</dbReference>
<gene>
    <name evidence="3" type="ORF">AQ619_12960</name>
</gene>
<organism evidence="3 4">
    <name type="scientific">Caulobacter henricii</name>
    <dbReference type="NCBI Taxonomy" id="69395"/>
    <lineage>
        <taxon>Bacteria</taxon>
        <taxon>Pseudomonadati</taxon>
        <taxon>Pseudomonadota</taxon>
        <taxon>Alphaproteobacteria</taxon>
        <taxon>Caulobacterales</taxon>
        <taxon>Caulobacteraceae</taxon>
        <taxon>Caulobacter</taxon>
    </lineage>
</organism>
<dbReference type="AlphaFoldDB" id="A0A0P0P0Z4"/>
<dbReference type="OrthoDB" id="7259266at2"/>
<dbReference type="Proteomes" id="UP000056905">
    <property type="component" value="Chromosome"/>
</dbReference>
<dbReference type="EMBL" id="CP013002">
    <property type="protein sequence ID" value="ALL14175.1"/>
    <property type="molecule type" value="Genomic_DNA"/>
</dbReference>
<protein>
    <submittedName>
        <fullName evidence="3">Uncharacterized protein</fullName>
    </submittedName>
</protein>
<feature type="domain" description="DUF7168" evidence="2">
    <location>
        <begin position="69"/>
        <end position="180"/>
    </location>
</feature>
<evidence type="ECO:0000313" key="3">
    <source>
        <dbReference type="EMBL" id="ALL14175.1"/>
    </source>
</evidence>
<dbReference type="InterPro" id="IPR024498">
    <property type="entry name" value="DUF2786"/>
</dbReference>
<dbReference type="InterPro" id="IPR055592">
    <property type="entry name" value="DUF7168"/>
</dbReference>
<sequence length="241" mass="26482">MNEKSDLAALDRLKIRIQGLRAKTTENGCTESEALSAAAKVAELLDRHDLSLTDVEIRDSPCERREYETHRNKRIPLDGCVGAIASFCDCRVWREKAPAGEHRFVFFGLSADVEAAHSLTDLVDTAVRSELGRYKTSADYQKFRHQDRHLVNASFTLGMVTSIAAKLTAMKAQRDQANLGTGRDLVVLKASVVEAELDRLDLKLRTVRRANRTVSPDAYDAGGAAGASLTLHSTIGNRDVS</sequence>
<evidence type="ECO:0000313" key="4">
    <source>
        <dbReference type="Proteomes" id="UP000056905"/>
    </source>
</evidence>
<feature type="domain" description="DUF2786" evidence="1">
    <location>
        <begin position="13"/>
        <end position="51"/>
    </location>
</feature>
<dbReference type="Pfam" id="PF23771">
    <property type="entry name" value="DUF7168"/>
    <property type="match status" value="1"/>
</dbReference>
<evidence type="ECO:0000259" key="2">
    <source>
        <dbReference type="Pfam" id="PF23771"/>
    </source>
</evidence>
<name>A0A0P0P0Z4_9CAUL</name>
<accession>A0A0P0P0Z4</accession>
<dbReference type="STRING" id="69395.AQ619_12960"/>
<reference evidence="3 4" key="1">
    <citation type="submission" date="2015-10" db="EMBL/GenBank/DDBJ databases">
        <title>Conservation of the essential genome among Caulobacter and Brevundimonas species.</title>
        <authorList>
            <person name="Scott D."/>
            <person name="Ely B."/>
        </authorList>
    </citation>
    <scope>NUCLEOTIDE SEQUENCE [LARGE SCALE GENOMIC DNA]</scope>
    <source>
        <strain evidence="3 4">CB4</strain>
    </source>
</reference>
<keyword evidence="4" id="KW-1185">Reference proteome</keyword>
<dbReference type="Pfam" id="PF10979">
    <property type="entry name" value="DUF2786"/>
    <property type="match status" value="1"/>
</dbReference>
<proteinExistence type="predicted"/>
<dbReference type="KEGG" id="chq:AQ619_12960"/>